<dbReference type="InterPro" id="IPR043129">
    <property type="entry name" value="ATPase_NBD"/>
</dbReference>
<dbReference type="Proteomes" id="UP000029482">
    <property type="component" value="Chromosome"/>
</dbReference>
<evidence type="ECO:0000256" key="1">
    <source>
        <dbReference type="ARBA" id="ARBA00006479"/>
    </source>
</evidence>
<evidence type="ECO:0008006" key="4">
    <source>
        <dbReference type="Google" id="ProtNLM"/>
    </source>
</evidence>
<organism evidence="2 3">
    <name type="scientific">Streptomyces glaucescens</name>
    <dbReference type="NCBI Taxonomy" id="1907"/>
    <lineage>
        <taxon>Bacteria</taxon>
        <taxon>Bacillati</taxon>
        <taxon>Actinomycetota</taxon>
        <taxon>Actinomycetes</taxon>
        <taxon>Kitasatosporales</taxon>
        <taxon>Streptomycetaceae</taxon>
        <taxon>Streptomyces</taxon>
    </lineage>
</organism>
<comment type="similarity">
    <text evidence="1">Belongs to the ROK (NagC/XylR) family.</text>
</comment>
<dbReference type="HOGENOM" id="CLU_036604_0_4_11"/>
<protein>
    <recommendedName>
        <fullName evidence="4">Sugar kinase</fullName>
    </recommendedName>
</protein>
<sequence>MAEEAVGIDVGGTKTLAVRMRPDGTITQRVRVPTPRTGPAVLLTLLTRLTDSLRTPDTRAVGVALPGLVETTTGVLRHAPGFPCDDLPVRTLLEEAAGVPVHVDNDARAAAWAEYRTGAGRGHRDILVITAGTGWGCGAVLDGQLLKGSQGFAGEVGHLHVDTEGPTCYCGRQGCAEVSASGSAISHHGKAAGYPDGEAVTRAARDGDTRALAVLHTVGTALGHGAAALVDLLDPAVVIVGGGGADADDLLLAPARTAMHTALTASRRRPGIPPLVTATLGNDAGATGIALLALDRAAACR</sequence>
<dbReference type="PANTHER" id="PTHR18964">
    <property type="entry name" value="ROK (REPRESSOR, ORF, KINASE) FAMILY"/>
    <property type="match status" value="1"/>
</dbReference>
<dbReference type="KEGG" id="sgu:SGLAU_00215"/>
<dbReference type="SUPFAM" id="SSF53067">
    <property type="entry name" value="Actin-like ATPase domain"/>
    <property type="match status" value="1"/>
</dbReference>
<evidence type="ECO:0000313" key="2">
    <source>
        <dbReference type="EMBL" id="AIR96071.1"/>
    </source>
</evidence>
<dbReference type="eggNOG" id="COG1940">
    <property type="taxonomic scope" value="Bacteria"/>
</dbReference>
<dbReference type="STRING" id="1907.SGLAU_00215"/>
<dbReference type="OrthoDB" id="9810372at2"/>
<dbReference type="EMBL" id="CP009438">
    <property type="protein sequence ID" value="AIR96071.1"/>
    <property type="molecule type" value="Genomic_DNA"/>
</dbReference>
<accession>A0A089X2S0</accession>
<gene>
    <name evidence="2" type="ORF">SGLAU_00215</name>
</gene>
<reference evidence="3" key="1">
    <citation type="journal article" date="2015" name="J. Biotechnol.">
        <title>Complete genome sequence of the actinobacterium Streptomyces glaucescens GLA.O (DSM 40922) consisting of a linear chromosome and one linear plasmid.</title>
        <authorList>
            <person name="Ortseifen V."/>
            <person name="Winkler A."/>
            <person name="Albersmeier A."/>
            <person name="Wendler S."/>
            <person name="Puhler A."/>
            <person name="Kalinowski J."/>
            <person name="Ruckert C."/>
        </authorList>
    </citation>
    <scope>NUCLEOTIDE SEQUENCE [LARGE SCALE GENOMIC DNA]</scope>
    <source>
        <strain evidence="3">DSM 40922 / GLA O</strain>
    </source>
</reference>
<evidence type="ECO:0000313" key="3">
    <source>
        <dbReference type="Proteomes" id="UP000029482"/>
    </source>
</evidence>
<dbReference type="AlphaFoldDB" id="A0A089X2S0"/>
<dbReference type="PANTHER" id="PTHR18964:SF173">
    <property type="entry name" value="GLUCOKINASE"/>
    <property type="match status" value="1"/>
</dbReference>
<keyword evidence="3" id="KW-1185">Reference proteome</keyword>
<dbReference type="InterPro" id="IPR000600">
    <property type="entry name" value="ROK"/>
</dbReference>
<dbReference type="Gene3D" id="3.30.420.40">
    <property type="match status" value="2"/>
</dbReference>
<proteinExistence type="inferred from homology"/>
<name>A0A089X2S0_STRGA</name>
<dbReference type="RefSeq" id="WP_043497244.1">
    <property type="nucleotide sequence ID" value="NZ_CP009438.1"/>
</dbReference>
<dbReference type="Pfam" id="PF00480">
    <property type="entry name" value="ROK"/>
    <property type="match status" value="1"/>
</dbReference>